<feature type="transmembrane region" description="Helical" evidence="6">
    <location>
        <begin position="44"/>
        <end position="62"/>
    </location>
</feature>
<dbReference type="Gene3D" id="1.20.1720.10">
    <property type="entry name" value="Multidrug resistance protein D"/>
    <property type="match status" value="1"/>
</dbReference>
<dbReference type="PROSITE" id="PS50850">
    <property type="entry name" value="MFS"/>
    <property type="match status" value="1"/>
</dbReference>
<keyword evidence="4 6" id="KW-1133">Transmembrane helix</keyword>
<sequence length="636" mass="65092">MKRPVGLVIAVLSLCGTVVSLMQTLVVPLLPELPALLDTTADNASWLVTITLLTSAVATPILSKVADMMGKRLVMALALGVLVVGSVVCALSGSLGGMMVGRALQGFAPALIPVGISIMRDELPKERVGAAVALMSATLGIGAAAGLPLGGVIATALDWHSLFWVSAGMGAVMLAAVLLVVPESSVRSPGRFDLVGAVLLSVALTSLLLAISKGSAWGWTSRSTLLCLGVAVLGFAVAAPWELRVGNPLVDLRTSARRPVLLTNVASLLAGFAMYANLLVSTQELQLPEVTGVGFGLSPTAAGLAMLPGGLVMVLLAPVSAAVTRRYGARVTLMAGSLVMAVGYGMRALLTGQLWQLVTGTTVISVGTAIAFAAMPILVMRFVPITETAAANGLNTLVRSIGTSSSSAVVAAVLTAGAVTTAGVVAPTATAFALVSWIAAAAAVLAALLATALPGREVTSVPSPARDETEEVVARGEVVTPDGHPVRLAVVTVLTVRGRRVDWARTDHTGTWSAALPGPDRYLVVCSADGWSPRSEVLDLGAGRPRRIVLCDRRELVGVVRHGGAAVADALVTLTSPAGETAEHARTDRQGRYALPLPPLGGYILTVLPPGSEVAHATDVVVTPQRRTVDLDLPVA</sequence>
<dbReference type="Proteomes" id="UP001595833">
    <property type="component" value="Unassembled WGS sequence"/>
</dbReference>
<dbReference type="InterPro" id="IPR008969">
    <property type="entry name" value="CarboxyPept-like_regulatory"/>
</dbReference>
<evidence type="ECO:0000313" key="9">
    <source>
        <dbReference type="Proteomes" id="UP001595833"/>
    </source>
</evidence>
<dbReference type="PANTHER" id="PTHR42718:SF9">
    <property type="entry name" value="MAJOR FACILITATOR SUPERFAMILY MULTIDRUG TRANSPORTER MFSC"/>
    <property type="match status" value="1"/>
</dbReference>
<dbReference type="InterPro" id="IPR036259">
    <property type="entry name" value="MFS_trans_sf"/>
</dbReference>
<name>A0ABV9Y7T4_9PSEU</name>
<keyword evidence="9" id="KW-1185">Reference proteome</keyword>
<keyword evidence="2" id="KW-0813">Transport</keyword>
<feature type="transmembrane region" description="Helical" evidence="6">
    <location>
        <begin position="362"/>
        <end position="383"/>
    </location>
</feature>
<dbReference type="Pfam" id="PF07690">
    <property type="entry name" value="MFS_1"/>
    <property type="match status" value="1"/>
</dbReference>
<dbReference type="CDD" id="cd17504">
    <property type="entry name" value="MFS_MMR_MDR_like"/>
    <property type="match status" value="1"/>
</dbReference>
<feature type="transmembrane region" description="Helical" evidence="6">
    <location>
        <begin position="404"/>
        <end position="425"/>
    </location>
</feature>
<feature type="transmembrane region" description="Helical" evidence="6">
    <location>
        <begin position="99"/>
        <end position="119"/>
    </location>
</feature>
<evidence type="ECO:0000259" key="7">
    <source>
        <dbReference type="PROSITE" id="PS50850"/>
    </source>
</evidence>
<feature type="transmembrane region" description="Helical" evidence="6">
    <location>
        <begin position="131"/>
        <end position="156"/>
    </location>
</feature>
<dbReference type="SUPFAM" id="SSF103473">
    <property type="entry name" value="MFS general substrate transporter"/>
    <property type="match status" value="1"/>
</dbReference>
<dbReference type="InterPro" id="IPR011701">
    <property type="entry name" value="MFS"/>
</dbReference>
<keyword evidence="5 6" id="KW-0472">Membrane</keyword>
<evidence type="ECO:0000256" key="2">
    <source>
        <dbReference type="ARBA" id="ARBA00022448"/>
    </source>
</evidence>
<dbReference type="Gene3D" id="1.20.1250.20">
    <property type="entry name" value="MFS general substrate transporter like domains"/>
    <property type="match status" value="1"/>
</dbReference>
<evidence type="ECO:0000256" key="3">
    <source>
        <dbReference type="ARBA" id="ARBA00022692"/>
    </source>
</evidence>
<evidence type="ECO:0000256" key="4">
    <source>
        <dbReference type="ARBA" id="ARBA00022989"/>
    </source>
</evidence>
<dbReference type="Pfam" id="PF13620">
    <property type="entry name" value="CarboxypepD_reg"/>
    <property type="match status" value="2"/>
</dbReference>
<evidence type="ECO:0000256" key="6">
    <source>
        <dbReference type="SAM" id="Phobius"/>
    </source>
</evidence>
<feature type="domain" description="Major facilitator superfamily (MFS) profile" evidence="7">
    <location>
        <begin position="8"/>
        <end position="458"/>
    </location>
</feature>
<comment type="caution">
    <text evidence="8">The sequence shown here is derived from an EMBL/GenBank/DDBJ whole genome shotgun (WGS) entry which is preliminary data.</text>
</comment>
<feature type="transmembrane region" description="Helical" evidence="6">
    <location>
        <begin position="331"/>
        <end position="350"/>
    </location>
</feature>
<proteinExistence type="predicted"/>
<feature type="transmembrane region" description="Helical" evidence="6">
    <location>
        <begin position="162"/>
        <end position="180"/>
    </location>
</feature>
<dbReference type="SUPFAM" id="SSF49464">
    <property type="entry name" value="Carboxypeptidase regulatory domain-like"/>
    <property type="match status" value="1"/>
</dbReference>
<dbReference type="EMBL" id="JBHSJB010000031">
    <property type="protein sequence ID" value="MFC5058273.1"/>
    <property type="molecule type" value="Genomic_DNA"/>
</dbReference>
<feature type="transmembrane region" description="Helical" evidence="6">
    <location>
        <begin position="223"/>
        <end position="241"/>
    </location>
</feature>
<dbReference type="Gene3D" id="2.60.40.1120">
    <property type="entry name" value="Carboxypeptidase-like, regulatory domain"/>
    <property type="match status" value="1"/>
</dbReference>
<feature type="transmembrane region" description="Helical" evidence="6">
    <location>
        <begin position="300"/>
        <end position="319"/>
    </location>
</feature>
<gene>
    <name evidence="8" type="ORF">ACFPFM_31560</name>
</gene>
<dbReference type="PANTHER" id="PTHR42718">
    <property type="entry name" value="MAJOR FACILITATOR SUPERFAMILY MULTIDRUG TRANSPORTER MFSC"/>
    <property type="match status" value="1"/>
</dbReference>
<reference evidence="9" key="1">
    <citation type="journal article" date="2019" name="Int. J. Syst. Evol. Microbiol.">
        <title>The Global Catalogue of Microorganisms (GCM) 10K type strain sequencing project: providing services to taxonomists for standard genome sequencing and annotation.</title>
        <authorList>
            <consortium name="The Broad Institute Genomics Platform"/>
            <consortium name="The Broad Institute Genome Sequencing Center for Infectious Disease"/>
            <person name="Wu L."/>
            <person name="Ma J."/>
        </authorList>
    </citation>
    <scope>NUCLEOTIDE SEQUENCE [LARGE SCALE GENOMIC DNA]</scope>
    <source>
        <strain evidence="9">KCTC 12848</strain>
    </source>
</reference>
<protein>
    <submittedName>
        <fullName evidence="8">MFS transporter</fullName>
    </submittedName>
</protein>
<dbReference type="SUPFAM" id="SSF49478">
    <property type="entry name" value="Cna protein B-type domain"/>
    <property type="match status" value="1"/>
</dbReference>
<feature type="transmembrane region" description="Helical" evidence="6">
    <location>
        <begin position="74"/>
        <end position="93"/>
    </location>
</feature>
<dbReference type="InterPro" id="IPR020846">
    <property type="entry name" value="MFS_dom"/>
</dbReference>
<organism evidence="8 9">
    <name type="scientific">Saccharothrix xinjiangensis</name>
    <dbReference type="NCBI Taxonomy" id="204798"/>
    <lineage>
        <taxon>Bacteria</taxon>
        <taxon>Bacillati</taxon>
        <taxon>Actinomycetota</taxon>
        <taxon>Actinomycetes</taxon>
        <taxon>Pseudonocardiales</taxon>
        <taxon>Pseudonocardiaceae</taxon>
        <taxon>Saccharothrix</taxon>
    </lineage>
</organism>
<feature type="transmembrane region" description="Helical" evidence="6">
    <location>
        <begin position="431"/>
        <end position="453"/>
    </location>
</feature>
<evidence type="ECO:0000256" key="5">
    <source>
        <dbReference type="ARBA" id="ARBA00023136"/>
    </source>
</evidence>
<evidence type="ECO:0000313" key="8">
    <source>
        <dbReference type="EMBL" id="MFC5058273.1"/>
    </source>
</evidence>
<evidence type="ECO:0000256" key="1">
    <source>
        <dbReference type="ARBA" id="ARBA00004651"/>
    </source>
</evidence>
<dbReference type="RefSeq" id="WP_344037735.1">
    <property type="nucleotide sequence ID" value="NZ_BAAAKE010000008.1"/>
</dbReference>
<comment type="subcellular location">
    <subcellularLocation>
        <location evidence="1">Cell membrane</location>
        <topology evidence="1">Multi-pass membrane protein</topology>
    </subcellularLocation>
</comment>
<accession>A0ABV9Y7T4</accession>
<feature type="transmembrane region" description="Helical" evidence="6">
    <location>
        <begin position="192"/>
        <end position="211"/>
    </location>
</feature>
<keyword evidence="3 6" id="KW-0812">Transmembrane</keyword>
<feature type="transmembrane region" description="Helical" evidence="6">
    <location>
        <begin position="261"/>
        <end position="280"/>
    </location>
</feature>